<dbReference type="NCBIfam" id="NF007214">
    <property type="entry name" value="PRK09636.1"/>
    <property type="match status" value="1"/>
</dbReference>
<dbReference type="InterPro" id="IPR007627">
    <property type="entry name" value="RNA_pol_sigma70_r2"/>
</dbReference>
<dbReference type="GO" id="GO:0006352">
    <property type="term" value="P:DNA-templated transcription initiation"/>
    <property type="evidence" value="ECO:0007669"/>
    <property type="project" value="InterPro"/>
</dbReference>
<dbReference type="Pfam" id="PF04542">
    <property type="entry name" value="Sigma70_r2"/>
    <property type="match status" value="1"/>
</dbReference>
<gene>
    <name evidence="9" type="ORF">C1I92_21585</name>
</gene>
<dbReference type="Gene3D" id="3.10.450.50">
    <property type="match status" value="1"/>
</dbReference>
<dbReference type="SUPFAM" id="SSF88946">
    <property type="entry name" value="Sigma2 domain of RNA polymerase sigma factors"/>
    <property type="match status" value="1"/>
</dbReference>
<evidence type="ECO:0000313" key="9">
    <source>
        <dbReference type="EMBL" id="PZF81351.1"/>
    </source>
</evidence>
<reference evidence="9 10" key="1">
    <citation type="submission" date="2018-01" db="EMBL/GenBank/DDBJ databases">
        <title>Draft genome sequence of Jiangella sp. GTF31.</title>
        <authorList>
            <person name="Sahin N."/>
            <person name="Ay H."/>
            <person name="Saygin H."/>
        </authorList>
    </citation>
    <scope>NUCLEOTIDE SEQUENCE [LARGE SCALE GENOMIC DNA]</scope>
    <source>
        <strain evidence="9 10">GTF31</strain>
    </source>
</reference>
<keyword evidence="5" id="KW-0804">Transcription</keyword>
<dbReference type="InterPro" id="IPR014303">
    <property type="entry name" value="RNA_pol_sigma-70_ECF"/>
</dbReference>
<evidence type="ECO:0000259" key="7">
    <source>
        <dbReference type="Pfam" id="PF04542"/>
    </source>
</evidence>
<dbReference type="GO" id="GO:0003677">
    <property type="term" value="F:DNA binding"/>
    <property type="evidence" value="ECO:0007669"/>
    <property type="project" value="InterPro"/>
</dbReference>
<dbReference type="NCBIfam" id="TIGR02937">
    <property type="entry name" value="sigma70-ECF"/>
    <property type="match status" value="1"/>
</dbReference>
<dbReference type="SUPFAM" id="SSF54427">
    <property type="entry name" value="NTF2-like"/>
    <property type="match status" value="1"/>
</dbReference>
<evidence type="ECO:0000256" key="6">
    <source>
        <dbReference type="SAM" id="MobiDB-lite"/>
    </source>
</evidence>
<comment type="caution">
    <text evidence="9">The sequence shown here is derived from an EMBL/GenBank/DDBJ whole genome shotgun (WGS) entry which is preliminary data.</text>
</comment>
<dbReference type="InterPro" id="IPR013324">
    <property type="entry name" value="RNA_pol_sigma_r3/r4-like"/>
</dbReference>
<dbReference type="Proteomes" id="UP000248764">
    <property type="component" value="Unassembled WGS sequence"/>
</dbReference>
<evidence type="ECO:0000256" key="5">
    <source>
        <dbReference type="ARBA" id="ARBA00023163"/>
    </source>
</evidence>
<dbReference type="InterPro" id="IPR052704">
    <property type="entry name" value="ECF_Sigma-70_Domain"/>
</dbReference>
<dbReference type="Gene3D" id="1.10.1740.10">
    <property type="match status" value="1"/>
</dbReference>
<feature type="compositionally biased region" description="Basic and acidic residues" evidence="6">
    <location>
        <begin position="300"/>
        <end position="310"/>
    </location>
</feature>
<dbReference type="InterPro" id="IPR032710">
    <property type="entry name" value="NTF2-like_dom_sf"/>
</dbReference>
<dbReference type="CDD" id="cd06171">
    <property type="entry name" value="Sigma70_r4"/>
    <property type="match status" value="1"/>
</dbReference>
<dbReference type="InterPro" id="IPR013249">
    <property type="entry name" value="RNA_pol_sigma70_r4_t2"/>
</dbReference>
<evidence type="ECO:0000256" key="2">
    <source>
        <dbReference type="ARBA" id="ARBA00011344"/>
    </source>
</evidence>
<keyword evidence="4" id="KW-0731">Sigma factor</keyword>
<evidence type="ECO:0000256" key="1">
    <source>
        <dbReference type="ARBA" id="ARBA00010641"/>
    </source>
</evidence>
<evidence type="ECO:0000256" key="3">
    <source>
        <dbReference type="ARBA" id="ARBA00023015"/>
    </source>
</evidence>
<dbReference type="Pfam" id="PF08281">
    <property type="entry name" value="Sigma70_r4_2"/>
    <property type="match status" value="1"/>
</dbReference>
<proteinExistence type="inferred from homology"/>
<evidence type="ECO:0000313" key="10">
    <source>
        <dbReference type="Proteomes" id="UP000248764"/>
    </source>
</evidence>
<sequence>MTQDVFQRHRGLLFTVAYEMLGSVADAEDVVQDTWLRWSADDRSDVAEPKAYLVRIATRLALNRLRTLRTRRETYVGPWLPEPLLTGPDAAGGVELAEDVSMAMLVVMETLTPIERAVFVLREVFGFPYTEIAAALERGEPAVRQVAHRAREHVQARRPRFDTDPEQRRAVTERFLRATAEGDLAALMEVLAPDVVMVNDTGGKARAARRPVIGADNVGRFLCGLVARGEMEGYRFEYAELNGAPGVVGWLGGRLDVAAIVETENGRVARLLAFRNPDRLTGVNRVPLRPAGMADIDTPDAGRPETETFR</sequence>
<feature type="domain" description="RNA polymerase sigma factor 70 region 4 type 2" evidence="8">
    <location>
        <begin position="103"/>
        <end position="153"/>
    </location>
</feature>
<accession>A0A2W2B1Q1</accession>
<feature type="domain" description="RNA polymerase sigma-70 region 2" evidence="7">
    <location>
        <begin position="6"/>
        <end position="69"/>
    </location>
</feature>
<dbReference type="RefSeq" id="WP_111256719.1">
    <property type="nucleotide sequence ID" value="NZ_POTW01000060.1"/>
</dbReference>
<dbReference type="Gene3D" id="1.10.10.10">
    <property type="entry name" value="Winged helix-like DNA-binding domain superfamily/Winged helix DNA-binding domain"/>
    <property type="match status" value="1"/>
</dbReference>
<dbReference type="AlphaFoldDB" id="A0A2W2B1Q1"/>
<keyword evidence="3" id="KW-0805">Transcription regulation</keyword>
<organism evidence="9 10">
    <name type="scientific">Jiangella anatolica</name>
    <dbReference type="NCBI Taxonomy" id="2670374"/>
    <lineage>
        <taxon>Bacteria</taxon>
        <taxon>Bacillati</taxon>
        <taxon>Actinomycetota</taxon>
        <taxon>Actinomycetes</taxon>
        <taxon>Jiangellales</taxon>
        <taxon>Jiangellaceae</taxon>
        <taxon>Jiangella</taxon>
    </lineage>
</organism>
<feature type="region of interest" description="Disordered" evidence="6">
    <location>
        <begin position="291"/>
        <end position="310"/>
    </location>
</feature>
<dbReference type="EMBL" id="POTW01000060">
    <property type="protein sequence ID" value="PZF81351.1"/>
    <property type="molecule type" value="Genomic_DNA"/>
</dbReference>
<dbReference type="NCBIfam" id="TIGR02957">
    <property type="entry name" value="SigX4"/>
    <property type="match status" value="1"/>
</dbReference>
<comment type="similarity">
    <text evidence="1">Belongs to the sigma-70 factor family. ECF subfamily.</text>
</comment>
<evidence type="ECO:0000256" key="4">
    <source>
        <dbReference type="ARBA" id="ARBA00023082"/>
    </source>
</evidence>
<keyword evidence="10" id="KW-1185">Reference proteome</keyword>
<dbReference type="GO" id="GO:0016987">
    <property type="term" value="F:sigma factor activity"/>
    <property type="evidence" value="ECO:0007669"/>
    <property type="project" value="UniProtKB-KW"/>
</dbReference>
<dbReference type="InterPro" id="IPR013325">
    <property type="entry name" value="RNA_pol_sigma_r2"/>
</dbReference>
<protein>
    <submittedName>
        <fullName evidence="9">RNA polymerase subunit sigma-24</fullName>
    </submittedName>
</protein>
<dbReference type="InterPro" id="IPR014284">
    <property type="entry name" value="RNA_pol_sigma-70_dom"/>
</dbReference>
<evidence type="ECO:0000259" key="8">
    <source>
        <dbReference type="Pfam" id="PF08281"/>
    </source>
</evidence>
<dbReference type="PANTHER" id="PTHR30173:SF36">
    <property type="entry name" value="ECF RNA POLYMERASE SIGMA FACTOR SIGJ"/>
    <property type="match status" value="1"/>
</dbReference>
<dbReference type="PANTHER" id="PTHR30173">
    <property type="entry name" value="SIGMA 19 FACTOR"/>
    <property type="match status" value="1"/>
</dbReference>
<name>A0A2W2B1Q1_9ACTN</name>
<dbReference type="InterPro" id="IPR036388">
    <property type="entry name" value="WH-like_DNA-bd_sf"/>
</dbReference>
<dbReference type="SUPFAM" id="SSF88659">
    <property type="entry name" value="Sigma3 and sigma4 domains of RNA polymerase sigma factors"/>
    <property type="match status" value="1"/>
</dbReference>
<comment type="subunit">
    <text evidence="2">Interacts transiently with the RNA polymerase catalytic core formed by RpoA, RpoB, RpoC and RpoZ (2 alpha, 1 beta, 1 beta' and 1 omega subunit) to form the RNA polymerase holoenzyme that can initiate transcription.</text>
</comment>